<sequence>MTSKTSPLRRRRGCLAPLLIALPLALAGCSDDQSRPADAKPPVQTGGVTQATTQSATQATQKAAQAESERQGSFPTSLPTGNGFDFYVLSLSWSPTWCMDNDSSGQGDQCRAGRNAGFIVHGLWPQNERGYPEFCPTRESDRVPASLGRNYLDIIPSMGLIGHQWRKHGSCSGLSQRDYLATTRAAFERLVLPDTLEEATGNRTGPAAIEGALVEANPGLTEHGIAVTCDGGRLDEIRICMTRDLNFRDCPEVDRAACRAKTITQPPIR</sequence>
<dbReference type="Gene3D" id="3.90.730.10">
    <property type="entry name" value="Ribonuclease T2-like"/>
    <property type="match status" value="1"/>
</dbReference>
<dbReference type="Proteomes" id="UP000659172">
    <property type="component" value="Unassembled WGS sequence"/>
</dbReference>
<comment type="caution">
    <text evidence="5">The sequence shown here is derived from an EMBL/GenBank/DDBJ whole genome shotgun (WGS) entry which is preliminary data.</text>
</comment>
<feature type="signal peptide" evidence="4">
    <location>
        <begin position="1"/>
        <end position="27"/>
    </location>
</feature>
<feature type="region of interest" description="Disordered" evidence="3">
    <location>
        <begin position="31"/>
        <end position="77"/>
    </location>
</feature>
<proteinExistence type="inferred from homology"/>
<dbReference type="RefSeq" id="WP_176948415.1">
    <property type="nucleotide sequence ID" value="NZ_JABXYK010000002.1"/>
</dbReference>
<dbReference type="PANTHER" id="PTHR11240:SF22">
    <property type="entry name" value="RIBONUCLEASE T2"/>
    <property type="match status" value="1"/>
</dbReference>
<reference evidence="5 6" key="1">
    <citation type="submission" date="2020-06" db="EMBL/GenBank/DDBJ databases">
        <title>Rhizobium sp.nov. isolated from the tomato plant.</title>
        <authorList>
            <person name="Thin K.K."/>
            <person name="Zhang X."/>
            <person name="He S."/>
        </authorList>
    </citation>
    <scope>NUCLEOTIDE SEQUENCE [LARGE SCALE GENOMIC DNA]</scope>
    <source>
        <strain evidence="5 6">DBTS2</strain>
    </source>
</reference>
<gene>
    <name evidence="5" type="ORF">HV823_03855</name>
</gene>
<dbReference type="InterPro" id="IPR036430">
    <property type="entry name" value="RNase_T2-like_sf"/>
</dbReference>
<keyword evidence="6" id="KW-1185">Reference proteome</keyword>
<evidence type="ECO:0000313" key="6">
    <source>
        <dbReference type="Proteomes" id="UP000659172"/>
    </source>
</evidence>
<dbReference type="Pfam" id="PF00445">
    <property type="entry name" value="Ribonuclease_T2"/>
    <property type="match status" value="1"/>
</dbReference>
<feature type="compositionally biased region" description="Low complexity" evidence="3">
    <location>
        <begin position="43"/>
        <end position="66"/>
    </location>
</feature>
<dbReference type="InterPro" id="IPR039378">
    <property type="entry name" value="RNase_T2_prok"/>
</dbReference>
<dbReference type="PANTHER" id="PTHR11240">
    <property type="entry name" value="RIBONUCLEASE T2"/>
    <property type="match status" value="1"/>
</dbReference>
<dbReference type="SUPFAM" id="SSF55895">
    <property type="entry name" value="Ribonuclease Rh-like"/>
    <property type="match status" value="1"/>
</dbReference>
<evidence type="ECO:0000256" key="1">
    <source>
        <dbReference type="ARBA" id="ARBA00007469"/>
    </source>
</evidence>
<evidence type="ECO:0000256" key="4">
    <source>
        <dbReference type="SAM" id="SignalP"/>
    </source>
</evidence>
<evidence type="ECO:0000256" key="2">
    <source>
        <dbReference type="RuleBase" id="RU004328"/>
    </source>
</evidence>
<feature type="chain" id="PRO_5047426298" evidence="4">
    <location>
        <begin position="28"/>
        <end position="269"/>
    </location>
</feature>
<keyword evidence="4" id="KW-0732">Signal</keyword>
<dbReference type="PROSITE" id="PS00530">
    <property type="entry name" value="RNASE_T2_1"/>
    <property type="match status" value="1"/>
</dbReference>
<evidence type="ECO:0000313" key="5">
    <source>
        <dbReference type="EMBL" id="NVP54388.1"/>
    </source>
</evidence>
<dbReference type="CDD" id="cd01062">
    <property type="entry name" value="RNase_T2_prok"/>
    <property type="match status" value="1"/>
</dbReference>
<dbReference type="EMBL" id="JABXYK010000002">
    <property type="protein sequence ID" value="NVP54388.1"/>
    <property type="molecule type" value="Genomic_DNA"/>
</dbReference>
<evidence type="ECO:0000256" key="3">
    <source>
        <dbReference type="SAM" id="MobiDB-lite"/>
    </source>
</evidence>
<organism evidence="5 6">
    <name type="scientific">Mycoplana rhizolycopersici</name>
    <dbReference type="NCBI Taxonomy" id="2746702"/>
    <lineage>
        <taxon>Bacteria</taxon>
        <taxon>Pseudomonadati</taxon>
        <taxon>Pseudomonadota</taxon>
        <taxon>Alphaproteobacteria</taxon>
        <taxon>Hyphomicrobiales</taxon>
        <taxon>Rhizobiaceae</taxon>
        <taxon>Mycoplana</taxon>
    </lineage>
</organism>
<dbReference type="InterPro" id="IPR018188">
    <property type="entry name" value="RNase_T2_His_AS_1"/>
</dbReference>
<comment type="similarity">
    <text evidence="1 2">Belongs to the RNase T2 family.</text>
</comment>
<accession>A0ABX2QB35</accession>
<dbReference type="PROSITE" id="PS51257">
    <property type="entry name" value="PROKAR_LIPOPROTEIN"/>
    <property type="match status" value="1"/>
</dbReference>
<protein>
    <submittedName>
        <fullName evidence="5">Ribonuclease</fullName>
    </submittedName>
</protein>
<name>A0ABX2QB35_9HYPH</name>
<dbReference type="InterPro" id="IPR001568">
    <property type="entry name" value="RNase_T2-like"/>
</dbReference>